<proteinExistence type="predicted"/>
<protein>
    <recommendedName>
        <fullName evidence="1">Transcription regulator PadR N-terminal domain-containing protein</fullName>
    </recommendedName>
</protein>
<dbReference type="Proteomes" id="UP000196710">
    <property type="component" value="Chromosome"/>
</dbReference>
<dbReference type="SUPFAM" id="SSF46785">
    <property type="entry name" value="Winged helix' DNA-binding domain"/>
    <property type="match status" value="1"/>
</dbReference>
<reference evidence="3" key="1">
    <citation type="submission" date="2017-05" db="EMBL/GenBank/DDBJ databases">
        <title>Improved OligoMM genomes.</title>
        <authorList>
            <person name="Garzetti D."/>
        </authorList>
    </citation>
    <scope>NUCLEOTIDE SEQUENCE [LARGE SCALE GENOMIC DNA]</scope>
    <source>
        <strain evidence="3">KB18</strain>
    </source>
</reference>
<dbReference type="InterPro" id="IPR052509">
    <property type="entry name" value="Metal_resp_DNA-bind_regulator"/>
</dbReference>
<evidence type="ECO:0000313" key="3">
    <source>
        <dbReference type="Proteomes" id="UP000196710"/>
    </source>
</evidence>
<dbReference type="InterPro" id="IPR005149">
    <property type="entry name" value="Tscrpt_reg_PadR_N"/>
</dbReference>
<dbReference type="EMBL" id="CP021422">
    <property type="protein sequence ID" value="ASB41202.1"/>
    <property type="molecule type" value="Genomic_DNA"/>
</dbReference>
<keyword evidence="3" id="KW-1185">Reference proteome</keyword>
<sequence>MYGRKYILFIMNVRVSMALEKANSMVAQLKRGTLAMLVLYLLQNEDMYGYQIAQTLDERSEGKLRLIENSLYGTVYRLQREGYISSKKEENVARARVFYHLEPSGEVYLAKLIKEYESISEGIRLVIGNPAFSQEEIQ</sequence>
<evidence type="ECO:0000259" key="1">
    <source>
        <dbReference type="Pfam" id="PF03551"/>
    </source>
</evidence>
<organism evidence="2 3">
    <name type="scientific">Acutalibacter muris</name>
    <dbReference type="NCBI Taxonomy" id="1796620"/>
    <lineage>
        <taxon>Bacteria</taxon>
        <taxon>Bacillati</taxon>
        <taxon>Bacillota</taxon>
        <taxon>Clostridia</taxon>
        <taxon>Eubacteriales</taxon>
        <taxon>Acutalibacteraceae</taxon>
        <taxon>Acutalibacter</taxon>
    </lineage>
</organism>
<dbReference type="PANTHER" id="PTHR33169">
    <property type="entry name" value="PADR-FAMILY TRANSCRIPTIONAL REGULATOR"/>
    <property type="match status" value="1"/>
</dbReference>
<evidence type="ECO:0000313" key="2">
    <source>
        <dbReference type="EMBL" id="ASB41202.1"/>
    </source>
</evidence>
<accession>A0ABM6L741</accession>
<dbReference type="PANTHER" id="PTHR33169:SF14">
    <property type="entry name" value="TRANSCRIPTIONAL REGULATOR RV3488"/>
    <property type="match status" value="1"/>
</dbReference>
<feature type="domain" description="Transcription regulator PadR N-terminal" evidence="1">
    <location>
        <begin position="38"/>
        <end position="110"/>
    </location>
</feature>
<name>A0ABM6L741_9FIRM</name>
<dbReference type="Pfam" id="PF03551">
    <property type="entry name" value="PadR"/>
    <property type="match status" value="1"/>
</dbReference>
<dbReference type="Gene3D" id="1.10.10.10">
    <property type="entry name" value="Winged helix-like DNA-binding domain superfamily/Winged helix DNA-binding domain"/>
    <property type="match status" value="1"/>
</dbReference>
<gene>
    <name evidence="2" type="ORF">ADH66_11370</name>
</gene>
<dbReference type="InterPro" id="IPR036390">
    <property type="entry name" value="WH_DNA-bd_sf"/>
</dbReference>
<dbReference type="InterPro" id="IPR036388">
    <property type="entry name" value="WH-like_DNA-bd_sf"/>
</dbReference>